<gene>
    <name evidence="10 12" type="primary">rpe</name>
    <name evidence="12" type="ORF">H8700_10955</name>
</gene>
<reference evidence="12 13" key="1">
    <citation type="submission" date="2020-08" db="EMBL/GenBank/DDBJ databases">
        <title>Genome public.</title>
        <authorList>
            <person name="Liu C."/>
            <person name="Sun Q."/>
        </authorList>
    </citation>
    <scope>NUCLEOTIDE SEQUENCE [LARGE SCALE GENOMIC DNA]</scope>
    <source>
        <strain evidence="12 13">BX3</strain>
    </source>
</reference>
<comment type="cofactor">
    <cofactor evidence="10">
        <name>a divalent metal cation</name>
        <dbReference type="ChEBI" id="CHEBI:60240"/>
    </cofactor>
    <text evidence="10">Binds 1 divalent metal cation per subunit.</text>
</comment>
<evidence type="ECO:0000256" key="3">
    <source>
        <dbReference type="ARBA" id="ARBA00001941"/>
    </source>
</evidence>
<dbReference type="Pfam" id="PF00834">
    <property type="entry name" value="Ribul_P_3_epim"/>
    <property type="match status" value="1"/>
</dbReference>
<comment type="cofactor">
    <cofactor evidence="5">
        <name>Fe(2+)</name>
        <dbReference type="ChEBI" id="CHEBI:29033"/>
    </cofactor>
</comment>
<comment type="function">
    <text evidence="10">Catalyzes the reversible epimerization of D-ribulose 5-phosphate to D-xylulose 5-phosphate.</text>
</comment>
<evidence type="ECO:0000256" key="9">
    <source>
        <dbReference type="ARBA" id="ARBA00023235"/>
    </source>
</evidence>
<comment type="cofactor">
    <cofactor evidence="3">
        <name>Co(2+)</name>
        <dbReference type="ChEBI" id="CHEBI:48828"/>
    </cofactor>
</comment>
<dbReference type="RefSeq" id="WP_249305667.1">
    <property type="nucleotide sequence ID" value="NZ_JACRSW010000035.1"/>
</dbReference>
<feature type="binding site" evidence="10">
    <location>
        <begin position="174"/>
        <end position="176"/>
    </location>
    <ligand>
        <name>substrate</name>
    </ligand>
</feature>
<dbReference type="NCBIfam" id="NF004076">
    <property type="entry name" value="PRK05581.1-4"/>
    <property type="match status" value="1"/>
</dbReference>
<feature type="binding site" evidence="10">
    <location>
        <position position="65"/>
    </location>
    <ligand>
        <name>a divalent metal cation</name>
        <dbReference type="ChEBI" id="CHEBI:60240"/>
    </ligand>
</feature>
<organism evidence="12 13">
    <name type="scientific">Jutongia hominis</name>
    <dbReference type="NCBI Taxonomy" id="2763664"/>
    <lineage>
        <taxon>Bacteria</taxon>
        <taxon>Bacillati</taxon>
        <taxon>Bacillota</taxon>
        <taxon>Clostridia</taxon>
        <taxon>Lachnospirales</taxon>
        <taxon>Lachnospiraceae</taxon>
        <taxon>Jutongia</taxon>
    </lineage>
</organism>
<evidence type="ECO:0000256" key="5">
    <source>
        <dbReference type="ARBA" id="ARBA00001954"/>
    </source>
</evidence>
<keyword evidence="8 10" id="KW-0479">Metal-binding</keyword>
<dbReference type="HAMAP" id="MF_02227">
    <property type="entry name" value="RPE"/>
    <property type="match status" value="1"/>
</dbReference>
<dbReference type="Gene3D" id="3.20.20.70">
    <property type="entry name" value="Aldolase class I"/>
    <property type="match status" value="1"/>
</dbReference>
<evidence type="ECO:0000256" key="7">
    <source>
        <dbReference type="ARBA" id="ARBA00013188"/>
    </source>
</evidence>
<dbReference type="SUPFAM" id="SSF51366">
    <property type="entry name" value="Ribulose-phoshate binding barrel"/>
    <property type="match status" value="1"/>
</dbReference>
<proteinExistence type="inferred from homology"/>
<comment type="catalytic activity">
    <reaction evidence="1 10 11">
        <text>D-ribulose 5-phosphate = D-xylulose 5-phosphate</text>
        <dbReference type="Rhea" id="RHEA:13677"/>
        <dbReference type="ChEBI" id="CHEBI:57737"/>
        <dbReference type="ChEBI" id="CHEBI:58121"/>
        <dbReference type="EC" id="5.1.3.1"/>
    </reaction>
</comment>
<protein>
    <recommendedName>
        <fullName evidence="7 10">Ribulose-phosphate 3-epimerase</fullName>
        <ecNumber evidence="7 10">5.1.3.1</ecNumber>
    </recommendedName>
</protein>
<evidence type="ECO:0000256" key="4">
    <source>
        <dbReference type="ARBA" id="ARBA00001947"/>
    </source>
</evidence>
<dbReference type="GO" id="GO:0004750">
    <property type="term" value="F:D-ribulose-phosphate 3-epimerase activity"/>
    <property type="evidence" value="ECO:0007669"/>
    <property type="project" value="UniProtKB-EC"/>
</dbReference>
<dbReference type="EC" id="5.1.3.1" evidence="7 10"/>
<feature type="binding site" evidence="10">
    <location>
        <position position="174"/>
    </location>
    <ligand>
        <name>a divalent metal cation</name>
        <dbReference type="ChEBI" id="CHEBI:60240"/>
    </ligand>
</feature>
<dbReference type="CDD" id="cd00429">
    <property type="entry name" value="RPE"/>
    <property type="match status" value="1"/>
</dbReference>
<dbReference type="InterPro" id="IPR013785">
    <property type="entry name" value="Aldolase_TIM"/>
</dbReference>
<comment type="caution">
    <text evidence="10">Lacks conserved residue(s) required for the propagation of feature annotation.</text>
</comment>
<name>A0ABR7MX28_9FIRM</name>
<feature type="binding site" evidence="10">
    <location>
        <position position="7"/>
    </location>
    <ligand>
        <name>substrate</name>
    </ligand>
</feature>
<dbReference type="EMBL" id="JACRSW010000035">
    <property type="protein sequence ID" value="MBC8558219.1"/>
    <property type="molecule type" value="Genomic_DNA"/>
</dbReference>
<evidence type="ECO:0000256" key="2">
    <source>
        <dbReference type="ARBA" id="ARBA00001936"/>
    </source>
</evidence>
<feature type="binding site" evidence="10">
    <location>
        <position position="34"/>
    </location>
    <ligand>
        <name>a divalent metal cation</name>
        <dbReference type="ChEBI" id="CHEBI:60240"/>
    </ligand>
</feature>
<comment type="caution">
    <text evidence="12">The sequence shown here is derived from an EMBL/GenBank/DDBJ whole genome shotgun (WGS) entry which is preliminary data.</text>
</comment>
<comment type="similarity">
    <text evidence="6 10 11">Belongs to the ribulose-phosphate 3-epimerase family.</text>
</comment>
<comment type="cofactor">
    <cofactor evidence="2">
        <name>Mn(2+)</name>
        <dbReference type="ChEBI" id="CHEBI:29035"/>
    </cofactor>
</comment>
<dbReference type="PIRSF" id="PIRSF001461">
    <property type="entry name" value="RPE"/>
    <property type="match status" value="1"/>
</dbReference>
<feature type="binding site" evidence="10">
    <location>
        <begin position="141"/>
        <end position="144"/>
    </location>
    <ligand>
        <name>substrate</name>
    </ligand>
</feature>
<evidence type="ECO:0000256" key="10">
    <source>
        <dbReference type="HAMAP-Rule" id="MF_02227"/>
    </source>
</evidence>
<dbReference type="InterPro" id="IPR011060">
    <property type="entry name" value="RibuloseP-bd_barrel"/>
</dbReference>
<keyword evidence="9 10" id="KW-0413">Isomerase</keyword>
<evidence type="ECO:0000256" key="6">
    <source>
        <dbReference type="ARBA" id="ARBA00009541"/>
    </source>
</evidence>
<dbReference type="NCBIfam" id="TIGR01163">
    <property type="entry name" value="rpe"/>
    <property type="match status" value="1"/>
</dbReference>
<comment type="pathway">
    <text evidence="10">Carbohydrate degradation.</text>
</comment>
<dbReference type="InterPro" id="IPR026019">
    <property type="entry name" value="Ribul_P_3_epim"/>
</dbReference>
<feature type="binding site" evidence="10">
    <location>
        <position position="32"/>
    </location>
    <ligand>
        <name>a divalent metal cation</name>
        <dbReference type="ChEBI" id="CHEBI:60240"/>
    </ligand>
</feature>
<feature type="binding site" evidence="10">
    <location>
        <position position="65"/>
    </location>
    <ligand>
        <name>substrate</name>
    </ligand>
</feature>
<evidence type="ECO:0000256" key="1">
    <source>
        <dbReference type="ARBA" id="ARBA00001782"/>
    </source>
</evidence>
<dbReference type="InterPro" id="IPR000056">
    <property type="entry name" value="Ribul_P_3_epim-like"/>
</dbReference>
<evidence type="ECO:0000256" key="11">
    <source>
        <dbReference type="PIRNR" id="PIRNR001461"/>
    </source>
</evidence>
<keyword evidence="10 11" id="KW-0119">Carbohydrate metabolism</keyword>
<comment type="cofactor">
    <cofactor evidence="4">
        <name>Zn(2+)</name>
        <dbReference type="ChEBI" id="CHEBI:29105"/>
    </cofactor>
</comment>
<keyword evidence="13" id="KW-1185">Reference proteome</keyword>
<dbReference type="PANTHER" id="PTHR11749">
    <property type="entry name" value="RIBULOSE-5-PHOSPHATE-3-EPIMERASE"/>
    <property type="match status" value="1"/>
</dbReference>
<feature type="active site" description="Proton acceptor" evidence="10">
    <location>
        <position position="34"/>
    </location>
</feature>
<evidence type="ECO:0000256" key="8">
    <source>
        <dbReference type="ARBA" id="ARBA00022723"/>
    </source>
</evidence>
<feature type="active site" description="Proton donor" evidence="10">
    <location>
        <position position="174"/>
    </location>
</feature>
<accession>A0ABR7MX28</accession>
<sequence length="219" mass="23813">MIQIAPSILSADFNHLGRQISQVEALDVKILHIDVMDGMFVPSISFGMPVIASIRKNTKLFFDVHMMVQDPQRYVEALAKSGADMMTIHAEACHCIADTIQKIHDHNMKCGIAINPDTPISAVESYLQDADMILVMSVQPGFGGQKLIPETLDKITALHRLRQENGWKYLIEVDGGVNADTLESVARTGVDIAVAGTAVFGGDIESNLKKLRGVIADAS</sequence>
<evidence type="ECO:0000313" key="12">
    <source>
        <dbReference type="EMBL" id="MBC8558219.1"/>
    </source>
</evidence>
<dbReference type="Proteomes" id="UP000637513">
    <property type="component" value="Unassembled WGS sequence"/>
</dbReference>
<evidence type="ECO:0000313" key="13">
    <source>
        <dbReference type="Proteomes" id="UP000637513"/>
    </source>
</evidence>